<dbReference type="Proteomes" id="UP000032675">
    <property type="component" value="Unassembled WGS sequence"/>
</dbReference>
<dbReference type="AlphaFoldDB" id="A0A0D6PZR4"/>
<sequence length="117" mass="13255">MTARVDWDAARAELEPLLAQGLQHAEIAGRLGLTLSTVKFRVCWLGLSRPRQCRQDGQKLNHAQLNRTASMRGGAYERKPGADLNERVERHCCRCGKHFVAKTRFLRRCPPCRALSD</sequence>
<evidence type="ECO:0000313" key="1">
    <source>
        <dbReference type="EMBL" id="GAN96684.1"/>
    </source>
</evidence>
<proteinExistence type="predicted"/>
<name>A0A0D6PZR4_KOMEU</name>
<organism evidence="1 2">
    <name type="scientific">Komagataeibacter europaeus NBRC 3261</name>
    <dbReference type="NCBI Taxonomy" id="1234669"/>
    <lineage>
        <taxon>Bacteria</taxon>
        <taxon>Pseudomonadati</taxon>
        <taxon>Pseudomonadota</taxon>
        <taxon>Alphaproteobacteria</taxon>
        <taxon>Acetobacterales</taxon>
        <taxon>Acetobacteraceae</taxon>
        <taxon>Komagataeibacter</taxon>
    </lineage>
</organism>
<accession>A0A0D6PZR4</accession>
<dbReference type="RefSeq" id="WP_048851424.1">
    <property type="nucleotide sequence ID" value="NZ_BANI01000083.1"/>
</dbReference>
<gene>
    <name evidence="1" type="ORF">Geu3261_0090_030</name>
</gene>
<evidence type="ECO:0000313" key="2">
    <source>
        <dbReference type="Proteomes" id="UP000032675"/>
    </source>
</evidence>
<comment type="caution">
    <text evidence="1">The sequence shown here is derived from an EMBL/GenBank/DDBJ whole genome shotgun (WGS) entry which is preliminary data.</text>
</comment>
<reference evidence="1 2" key="1">
    <citation type="submission" date="2012-11" db="EMBL/GenBank/DDBJ databases">
        <title>Whole genome sequence of Gluconacetobacter europaeus NBRC3261.</title>
        <authorList>
            <person name="Azuma Y."/>
            <person name="Higashiura N."/>
            <person name="Hirakawa H."/>
            <person name="Matsushita K."/>
        </authorList>
    </citation>
    <scope>NUCLEOTIDE SEQUENCE [LARGE SCALE GENOMIC DNA]</scope>
    <source>
        <strain evidence="1 2">NBRC 3261</strain>
    </source>
</reference>
<dbReference type="EMBL" id="BANI01000083">
    <property type="protein sequence ID" value="GAN96684.1"/>
    <property type="molecule type" value="Genomic_DNA"/>
</dbReference>
<protein>
    <submittedName>
        <fullName evidence="1">Uncharacterized protein</fullName>
    </submittedName>
</protein>